<accession>A0A1L9RB72</accession>
<evidence type="ECO:0000313" key="2">
    <source>
        <dbReference type="EMBL" id="OJJ32171.1"/>
    </source>
</evidence>
<evidence type="ECO:0000256" key="1">
    <source>
        <dbReference type="SAM" id="MobiDB-lite"/>
    </source>
</evidence>
<dbReference type="EMBL" id="KV878215">
    <property type="protein sequence ID" value="OJJ32171.1"/>
    <property type="molecule type" value="Genomic_DNA"/>
</dbReference>
<protein>
    <submittedName>
        <fullName evidence="2">Uncharacterized protein</fullName>
    </submittedName>
</protein>
<dbReference type="AlphaFoldDB" id="A0A1L9RB72"/>
<organism evidence="2 3">
    <name type="scientific">Aspergillus wentii DTO 134E9</name>
    <dbReference type="NCBI Taxonomy" id="1073089"/>
    <lineage>
        <taxon>Eukaryota</taxon>
        <taxon>Fungi</taxon>
        <taxon>Dikarya</taxon>
        <taxon>Ascomycota</taxon>
        <taxon>Pezizomycotina</taxon>
        <taxon>Eurotiomycetes</taxon>
        <taxon>Eurotiomycetidae</taxon>
        <taxon>Eurotiales</taxon>
        <taxon>Aspergillaceae</taxon>
        <taxon>Aspergillus</taxon>
        <taxon>Aspergillus subgen. Cremei</taxon>
    </lineage>
</organism>
<name>A0A1L9RB72_ASPWE</name>
<reference evidence="3" key="1">
    <citation type="journal article" date="2017" name="Genome Biol.">
        <title>Comparative genomics reveals high biological diversity and specific adaptations in the industrially and medically important fungal genus Aspergillus.</title>
        <authorList>
            <person name="de Vries R.P."/>
            <person name="Riley R."/>
            <person name="Wiebenga A."/>
            <person name="Aguilar-Osorio G."/>
            <person name="Amillis S."/>
            <person name="Uchima C.A."/>
            <person name="Anderluh G."/>
            <person name="Asadollahi M."/>
            <person name="Askin M."/>
            <person name="Barry K."/>
            <person name="Battaglia E."/>
            <person name="Bayram O."/>
            <person name="Benocci T."/>
            <person name="Braus-Stromeyer S.A."/>
            <person name="Caldana C."/>
            <person name="Canovas D."/>
            <person name="Cerqueira G.C."/>
            <person name="Chen F."/>
            <person name="Chen W."/>
            <person name="Choi C."/>
            <person name="Clum A."/>
            <person name="Dos Santos R.A."/>
            <person name="Damasio A.R."/>
            <person name="Diallinas G."/>
            <person name="Emri T."/>
            <person name="Fekete E."/>
            <person name="Flipphi M."/>
            <person name="Freyberg S."/>
            <person name="Gallo A."/>
            <person name="Gournas C."/>
            <person name="Habgood R."/>
            <person name="Hainaut M."/>
            <person name="Harispe M.L."/>
            <person name="Henrissat B."/>
            <person name="Hilden K.S."/>
            <person name="Hope R."/>
            <person name="Hossain A."/>
            <person name="Karabika E."/>
            <person name="Karaffa L."/>
            <person name="Karanyi Z."/>
            <person name="Krasevec N."/>
            <person name="Kuo A."/>
            <person name="Kusch H."/>
            <person name="LaButti K."/>
            <person name="Lagendijk E.L."/>
            <person name="Lapidus A."/>
            <person name="Levasseur A."/>
            <person name="Lindquist E."/>
            <person name="Lipzen A."/>
            <person name="Logrieco A.F."/>
            <person name="MacCabe A."/>
            <person name="Maekelae M.R."/>
            <person name="Malavazi I."/>
            <person name="Melin P."/>
            <person name="Meyer V."/>
            <person name="Mielnichuk N."/>
            <person name="Miskei M."/>
            <person name="Molnar A.P."/>
            <person name="Mule G."/>
            <person name="Ngan C.Y."/>
            <person name="Orejas M."/>
            <person name="Orosz E."/>
            <person name="Ouedraogo J.P."/>
            <person name="Overkamp K.M."/>
            <person name="Park H.-S."/>
            <person name="Perrone G."/>
            <person name="Piumi F."/>
            <person name="Punt P.J."/>
            <person name="Ram A.F."/>
            <person name="Ramon A."/>
            <person name="Rauscher S."/>
            <person name="Record E."/>
            <person name="Riano-Pachon D.M."/>
            <person name="Robert V."/>
            <person name="Roehrig J."/>
            <person name="Ruller R."/>
            <person name="Salamov A."/>
            <person name="Salih N.S."/>
            <person name="Samson R.A."/>
            <person name="Sandor E."/>
            <person name="Sanguinetti M."/>
            <person name="Schuetze T."/>
            <person name="Sepcic K."/>
            <person name="Shelest E."/>
            <person name="Sherlock G."/>
            <person name="Sophianopoulou V."/>
            <person name="Squina F.M."/>
            <person name="Sun H."/>
            <person name="Susca A."/>
            <person name="Todd R.B."/>
            <person name="Tsang A."/>
            <person name="Unkles S.E."/>
            <person name="van de Wiele N."/>
            <person name="van Rossen-Uffink D."/>
            <person name="Oliveira J.V."/>
            <person name="Vesth T.C."/>
            <person name="Visser J."/>
            <person name="Yu J.-H."/>
            <person name="Zhou M."/>
            <person name="Andersen M.R."/>
            <person name="Archer D.B."/>
            <person name="Baker S.E."/>
            <person name="Benoit I."/>
            <person name="Brakhage A.A."/>
            <person name="Braus G.H."/>
            <person name="Fischer R."/>
            <person name="Frisvad J.C."/>
            <person name="Goldman G.H."/>
            <person name="Houbraken J."/>
            <person name="Oakley B."/>
            <person name="Pocsi I."/>
            <person name="Scazzocchio C."/>
            <person name="Seiboth B."/>
            <person name="vanKuyk P.A."/>
            <person name="Wortman J."/>
            <person name="Dyer P.S."/>
            <person name="Grigoriev I.V."/>
        </authorList>
    </citation>
    <scope>NUCLEOTIDE SEQUENCE [LARGE SCALE GENOMIC DNA]</scope>
    <source>
        <strain evidence="3">DTO 134E9</strain>
    </source>
</reference>
<sequence>MIRVVSPHQASWCYLHLAGEWIPGLECPLPWIISLTLLWIAASEGRSREWRRGAHQESTTARPSNTCTSKAQRVMRLVRLSSNKKRKEFILCLCHIFDDLASERTLCSLIPRYSTPPESSSSAVHRAGDASGLGQEDKPSNITVVACKPDFFEIDWWTIWVWDQQDRLELEPSLVDRHSMTDIPCRRTGDGSV</sequence>
<dbReference type="VEuPathDB" id="FungiDB:ASPWEDRAFT_71501"/>
<evidence type="ECO:0000313" key="3">
    <source>
        <dbReference type="Proteomes" id="UP000184383"/>
    </source>
</evidence>
<proteinExistence type="predicted"/>
<dbReference type="GeneID" id="63755026"/>
<feature type="region of interest" description="Disordered" evidence="1">
    <location>
        <begin position="115"/>
        <end position="135"/>
    </location>
</feature>
<dbReference type="Proteomes" id="UP000184383">
    <property type="component" value="Unassembled WGS sequence"/>
</dbReference>
<gene>
    <name evidence="2" type="ORF">ASPWEDRAFT_71501</name>
</gene>
<dbReference type="RefSeq" id="XP_040685848.1">
    <property type="nucleotide sequence ID" value="XM_040839178.1"/>
</dbReference>
<keyword evidence="3" id="KW-1185">Reference proteome</keyword>